<evidence type="ECO:0000313" key="3">
    <source>
        <dbReference type="Proteomes" id="UP000820818"/>
    </source>
</evidence>
<keyword evidence="3" id="KW-1185">Reference proteome</keyword>
<dbReference type="Proteomes" id="UP000820818">
    <property type="component" value="Linkage Group LG5"/>
</dbReference>
<sequence length="500" mass="54882">MKPIAFSSQKVIDGCRVQQQQTTRFDIRKMLLPLIVLSFLIELPTNSAFNQSEHVRIPRHNYYGAEPSLYYTNFNPFRPYWLNRPHYLDNYGGGGMLNPVQGRSRLSSRLGSTPVRDELEEEISSRLLGKSGKKQGNSQGNSFFSMRNPLATYEPCGSSNGEEDGICLAGPVCSFYGGRATGGNCRRATTCCVNEVTKCGALVTLNNTYWQAPAAVSSESTCGLTVKMDRTLIEQRVTTCQLRLDFISFSISQPNSQSVCNVDSLQIAGTINKVPIICGDNDGQHMYLTLPHAAASAQLVFTFGTSTAARTWRIKIAMLPCGSDYLAPNECLQYFTTAIGSVMTFNWKDVATGTSTRQLANQDYYICFRTELVNKQSSAQVATVLCVQECQTSAAKAFSISGTDMARSQTLDDTSCNNDFLLFPGGTSHPTVGTVRPRDRFCGTVFAQESESGSSQTICSTVKPFRMFYRTNGDETITATVDSASTGNQGFCLAFEHRLT</sequence>
<dbReference type="Pfam" id="PF26080">
    <property type="entry name" value="CUB_animal"/>
    <property type="match status" value="1"/>
</dbReference>
<feature type="domain" description="CUB" evidence="1">
    <location>
        <begin position="328"/>
        <end position="497"/>
    </location>
</feature>
<reference evidence="2 3" key="1">
    <citation type="submission" date="2022-05" db="EMBL/GenBank/DDBJ databases">
        <title>A multi-omics perspective on studying reproductive biology in Daphnia sinensis.</title>
        <authorList>
            <person name="Jia J."/>
        </authorList>
    </citation>
    <scope>NUCLEOTIDE SEQUENCE [LARGE SCALE GENOMIC DNA]</scope>
    <source>
        <strain evidence="2 3">WSL</strain>
    </source>
</reference>
<evidence type="ECO:0000313" key="2">
    <source>
        <dbReference type="EMBL" id="KAI9558867.1"/>
    </source>
</evidence>
<dbReference type="PANTHER" id="PTHR33236">
    <property type="entry name" value="INTRAFLAGELLAR TRANSPORT PROTEIN 122 FAMILY PROTEIN-RELATED"/>
    <property type="match status" value="1"/>
</dbReference>
<proteinExistence type="predicted"/>
<dbReference type="InterPro" id="IPR058698">
    <property type="entry name" value="CUB_metazoa"/>
</dbReference>
<evidence type="ECO:0000259" key="1">
    <source>
        <dbReference type="Pfam" id="PF26080"/>
    </source>
</evidence>
<comment type="caution">
    <text evidence="2">The sequence shown here is derived from an EMBL/GenBank/DDBJ whole genome shotgun (WGS) entry which is preliminary data.</text>
</comment>
<name>A0AAD5KRH8_9CRUS</name>
<protein>
    <recommendedName>
        <fullName evidence="1">CUB domain-containing protein</fullName>
    </recommendedName>
</protein>
<accession>A0AAD5KRH8</accession>
<dbReference type="AlphaFoldDB" id="A0AAD5KRH8"/>
<gene>
    <name evidence="2" type="ORF">GHT06_015656</name>
</gene>
<organism evidence="2 3">
    <name type="scientific">Daphnia sinensis</name>
    <dbReference type="NCBI Taxonomy" id="1820382"/>
    <lineage>
        <taxon>Eukaryota</taxon>
        <taxon>Metazoa</taxon>
        <taxon>Ecdysozoa</taxon>
        <taxon>Arthropoda</taxon>
        <taxon>Crustacea</taxon>
        <taxon>Branchiopoda</taxon>
        <taxon>Diplostraca</taxon>
        <taxon>Cladocera</taxon>
        <taxon>Anomopoda</taxon>
        <taxon>Daphniidae</taxon>
        <taxon>Daphnia</taxon>
        <taxon>Daphnia similis group</taxon>
    </lineage>
</organism>
<dbReference type="PANTHER" id="PTHR33236:SF5">
    <property type="entry name" value="CUB DOMAIN-CONTAINING PROTEIN"/>
    <property type="match status" value="1"/>
</dbReference>
<dbReference type="EMBL" id="WJBH02000005">
    <property type="protein sequence ID" value="KAI9558867.1"/>
    <property type="molecule type" value="Genomic_DNA"/>
</dbReference>